<dbReference type="Pfam" id="PF16375">
    <property type="entry name" value="DUF4986"/>
    <property type="match status" value="1"/>
</dbReference>
<dbReference type="InterPro" id="IPR046544">
    <property type="entry name" value="GH146_SB_dom"/>
</dbReference>
<keyword evidence="5" id="KW-0326">Glycosidase</keyword>
<dbReference type="EMBL" id="SJPV01000016">
    <property type="protein sequence ID" value="TWU31584.1"/>
    <property type="molecule type" value="Genomic_DNA"/>
</dbReference>
<dbReference type="InterPro" id="IPR012878">
    <property type="entry name" value="Beta-AFase-like_GH127_cat"/>
</dbReference>
<dbReference type="OrthoDB" id="9757939at2"/>
<evidence type="ECO:0000313" key="6">
    <source>
        <dbReference type="Proteomes" id="UP000319143"/>
    </source>
</evidence>
<dbReference type="GO" id="GO:0102478">
    <property type="term" value="F:beta-L-arabinofuranosidase activity"/>
    <property type="evidence" value="ECO:0007669"/>
    <property type="project" value="UniProtKB-EC"/>
</dbReference>
<dbReference type="EC" id="3.2.1.185" evidence="5"/>
<evidence type="ECO:0000313" key="5">
    <source>
        <dbReference type="EMBL" id="TWU31584.1"/>
    </source>
</evidence>
<feature type="domain" description="Non-reducing end beta-L-arabinofuranosidase-like GH127 middle" evidence="4">
    <location>
        <begin position="434"/>
        <end position="528"/>
    </location>
</feature>
<accession>A0A5C6D6Y3</accession>
<dbReference type="InterPro" id="IPR008928">
    <property type="entry name" value="6-hairpin_glycosidase_sf"/>
</dbReference>
<protein>
    <submittedName>
        <fullName evidence="5">Non-reducing end beta-L-arabinofuranosidase</fullName>
        <ecNumber evidence="5">3.2.1.185</ecNumber>
    </submittedName>
</protein>
<name>A0A5C6D6Y3_9BACT</name>
<dbReference type="RefSeq" id="WP_146530861.1">
    <property type="nucleotide sequence ID" value="NZ_SJPV01000016.1"/>
</dbReference>
<dbReference type="AlphaFoldDB" id="A0A5C6D6Y3"/>
<organism evidence="5 6">
    <name type="scientific">Novipirellula artificiosorum</name>
    <dbReference type="NCBI Taxonomy" id="2528016"/>
    <lineage>
        <taxon>Bacteria</taxon>
        <taxon>Pseudomonadati</taxon>
        <taxon>Planctomycetota</taxon>
        <taxon>Planctomycetia</taxon>
        <taxon>Pirellulales</taxon>
        <taxon>Pirellulaceae</taxon>
        <taxon>Novipirellula</taxon>
    </lineage>
</organism>
<feature type="domain" description="DUF4986" evidence="2">
    <location>
        <begin position="569"/>
        <end position="620"/>
    </location>
</feature>
<sequence>MRTRLVLSLTLFSAVFVGFLDASQPIHLQIEPVAAPQAMPFSLHDVRLLDGPFKQGQQVAAQYLLDLEADRLLANFRKEAGLSPKAEHYGGWESRGVSGHCGGHYLSGCSLAFAATGDPRFLERVNYFVRELAECQKANGDGYVSAIPEGRRAYEQVAEGNIRSAGFDLNGVWVPNYTMHKVFAGLRDAYRLAGNRQALEVEKQLADWFEKTHATLSEGQMQQIMVAEHGGLNETFADLYGDTGDRRYLALSRRFHHKDILDPLAHGIDILPGKHANTQIPKIIGVATRYELAGDNQDRAIADFFWDRVVNHHSYVTGGHCDHEHFGPPDQLNDRLSTMTTETCNVYNMLALTTHVFGWNPSVLVADFYERALLNHMRASQHPDGRVIYNLSLQPGHHKEYQSQFDGFTCCVGTGMENHVRYGEGIYYHDDQRLWVNLFIASELNWQDLGIKLRQETEWPEGDQSQLTISAKSPQRFELLLRRPNWAGDDFAVSVNGAKVGSDGDASGYVVIDRTWKGGDTVTVHFPMELHTESMPDNANRIAILHGPTLLAADLGPINDPESSKPMYVPALVTDGKAVAEWVKPTAAEKSEFRTAGVGRPRDVNLVPFHTLHDRRYTVYLDIFGEAQWAEKEQELRAEQARIQALSARTLDELRIGEMQPERDHQLVSENSRVGEHAGRKWRDARDGGWFEFEMQADGEVANELHCTYWGSDSGNRHFEILIDGEKVADQSLDQDAPNKFFDVTYPVPRSLTAGKSTVVVTFQAHPTAMAGGLFGCRMLRAEQ</sequence>
<dbReference type="Pfam" id="PF07944">
    <property type="entry name" value="Beta-AFase-like_GH127_cat"/>
    <property type="match status" value="1"/>
</dbReference>
<dbReference type="PANTHER" id="PTHR31151">
    <property type="entry name" value="PROLINE-TRNA LIGASE (DUF1680)"/>
    <property type="match status" value="1"/>
</dbReference>
<evidence type="ECO:0000259" key="4">
    <source>
        <dbReference type="Pfam" id="PF20736"/>
    </source>
</evidence>
<feature type="domain" description="Non-reducing end beta-L-arabinofuranosidase-like GH127 catalytic" evidence="1">
    <location>
        <begin position="45"/>
        <end position="424"/>
    </location>
</feature>
<evidence type="ECO:0000259" key="2">
    <source>
        <dbReference type="Pfam" id="PF16375"/>
    </source>
</evidence>
<dbReference type="InterPro" id="IPR032275">
    <property type="entry name" value="DUF4986"/>
</dbReference>
<proteinExistence type="predicted"/>
<keyword evidence="5" id="KW-0378">Hydrolase</keyword>
<dbReference type="PANTHER" id="PTHR31151:SF0">
    <property type="entry name" value="PROLINE-TRNA LIGASE (DUF1680)"/>
    <property type="match status" value="1"/>
</dbReference>
<keyword evidence="6" id="KW-1185">Reference proteome</keyword>
<comment type="caution">
    <text evidence="5">The sequence shown here is derived from an EMBL/GenBank/DDBJ whole genome shotgun (WGS) entry which is preliminary data.</text>
</comment>
<gene>
    <name evidence="5" type="primary">hypBA1_7</name>
    <name evidence="5" type="ORF">Poly41_61410</name>
</gene>
<dbReference type="SUPFAM" id="SSF48208">
    <property type="entry name" value="Six-hairpin glycosidases"/>
    <property type="match status" value="1"/>
</dbReference>
<evidence type="ECO:0000259" key="1">
    <source>
        <dbReference type="Pfam" id="PF07944"/>
    </source>
</evidence>
<reference evidence="5 6" key="1">
    <citation type="submission" date="2019-02" db="EMBL/GenBank/DDBJ databases">
        <title>Deep-cultivation of Planctomycetes and their phenomic and genomic characterization uncovers novel biology.</title>
        <authorList>
            <person name="Wiegand S."/>
            <person name="Jogler M."/>
            <person name="Boedeker C."/>
            <person name="Pinto D."/>
            <person name="Vollmers J."/>
            <person name="Rivas-Marin E."/>
            <person name="Kohn T."/>
            <person name="Peeters S.H."/>
            <person name="Heuer A."/>
            <person name="Rast P."/>
            <person name="Oberbeckmann S."/>
            <person name="Bunk B."/>
            <person name="Jeske O."/>
            <person name="Meyerdierks A."/>
            <person name="Storesund J.E."/>
            <person name="Kallscheuer N."/>
            <person name="Luecker S."/>
            <person name="Lage O.M."/>
            <person name="Pohl T."/>
            <person name="Merkel B.J."/>
            <person name="Hornburger P."/>
            <person name="Mueller R.-W."/>
            <person name="Bruemmer F."/>
            <person name="Labrenz M."/>
            <person name="Spormann A.M."/>
            <person name="Op Den Camp H."/>
            <person name="Overmann J."/>
            <person name="Amann R."/>
            <person name="Jetten M.S.M."/>
            <person name="Mascher T."/>
            <person name="Medema M.H."/>
            <person name="Devos D.P."/>
            <person name="Kaster A.-K."/>
            <person name="Ovreas L."/>
            <person name="Rohde M."/>
            <person name="Galperin M.Y."/>
            <person name="Jogler C."/>
        </authorList>
    </citation>
    <scope>NUCLEOTIDE SEQUENCE [LARGE SCALE GENOMIC DNA]</scope>
    <source>
        <strain evidence="5 6">Poly41</strain>
    </source>
</reference>
<dbReference type="InterPro" id="IPR049046">
    <property type="entry name" value="Beta-AFase-like_GH127_middle"/>
</dbReference>
<evidence type="ECO:0000259" key="3">
    <source>
        <dbReference type="Pfam" id="PF20620"/>
    </source>
</evidence>
<dbReference type="Proteomes" id="UP000319143">
    <property type="component" value="Unassembled WGS sequence"/>
</dbReference>
<dbReference type="Pfam" id="PF20736">
    <property type="entry name" value="Glyco_hydro127M"/>
    <property type="match status" value="1"/>
</dbReference>
<dbReference type="Pfam" id="PF20620">
    <property type="entry name" value="DUF6805"/>
    <property type="match status" value="1"/>
</dbReference>
<feature type="domain" description="Glycoside hydrolase GH146 substrate-binding" evidence="3">
    <location>
        <begin position="645"/>
        <end position="780"/>
    </location>
</feature>
<dbReference type="GO" id="GO:0005975">
    <property type="term" value="P:carbohydrate metabolic process"/>
    <property type="evidence" value="ECO:0007669"/>
    <property type="project" value="InterPro"/>
</dbReference>